<sequence>MLIDGSPLFDEQLVAPDGLRLAVRRLAEGPYREDGDAQLLEVLDLHFAAQAFL</sequence>
<evidence type="ECO:0000313" key="2">
    <source>
        <dbReference type="Proteomes" id="UP000281594"/>
    </source>
</evidence>
<gene>
    <name evidence="1" type="ORF">D3C57_126190</name>
</gene>
<name>A0A0A0NKZ6_STRRN</name>
<proteinExistence type="predicted"/>
<dbReference type="EMBL" id="QYCY01000001">
    <property type="protein sequence ID" value="RLV81941.1"/>
    <property type="molecule type" value="Genomic_DNA"/>
</dbReference>
<reference evidence="1 2" key="1">
    <citation type="journal article" date="2018" name="J. Biol. Chem.">
        <title>Discovery of the actinoplanic acid pathway in Streptomyces rapamycinicus reveals a genetically conserved synergism with rapamycin.</title>
        <authorList>
            <person name="Mrak P."/>
            <person name="Krastel P."/>
            <person name="Pivk Lukancic P."/>
            <person name="Tao J."/>
            <person name="Pistorius D."/>
            <person name="Moore C.M."/>
        </authorList>
    </citation>
    <scope>NUCLEOTIDE SEQUENCE [LARGE SCALE GENOMIC DNA]</scope>
    <source>
        <strain evidence="1 2">NRRL 5491</strain>
    </source>
</reference>
<protein>
    <submittedName>
        <fullName evidence="1">Uncharacterized protein</fullName>
    </submittedName>
</protein>
<evidence type="ECO:0000313" key="1">
    <source>
        <dbReference type="EMBL" id="RLV81941.1"/>
    </source>
</evidence>
<accession>A0A0A0NKZ6</accession>
<dbReference type="KEGG" id="src:M271_17415"/>
<organism evidence="1 2">
    <name type="scientific">Streptomyces rapamycinicus (strain ATCC 29253 / DSM 41530 / NRRL 5491 / AYB-994)</name>
    <name type="common">Streptomyces hygroscopicus (strain ATCC 29253)</name>
    <dbReference type="NCBI Taxonomy" id="1343740"/>
    <lineage>
        <taxon>Bacteria</taxon>
        <taxon>Bacillati</taxon>
        <taxon>Actinomycetota</taxon>
        <taxon>Actinomycetes</taxon>
        <taxon>Kitasatosporales</taxon>
        <taxon>Streptomycetaceae</taxon>
        <taxon>Streptomyces</taxon>
        <taxon>Streptomyces violaceusniger group</taxon>
    </lineage>
</organism>
<dbReference type="STRING" id="1343740.M271_17415"/>
<comment type="caution">
    <text evidence="1">The sequence shown here is derived from an EMBL/GenBank/DDBJ whole genome shotgun (WGS) entry which is preliminary data.</text>
</comment>
<dbReference type="AlphaFoldDB" id="A0A0A0NKZ6"/>
<dbReference type="HOGENOM" id="CLU_3066795_0_0_11"/>
<dbReference type="Proteomes" id="UP000281594">
    <property type="component" value="Unassembled WGS sequence"/>
</dbReference>
<dbReference type="RefSeq" id="WP_020868470.1">
    <property type="nucleotide sequence ID" value="NC_022785.1"/>
</dbReference>